<evidence type="ECO:0000256" key="2">
    <source>
        <dbReference type="ARBA" id="ARBA00022485"/>
    </source>
</evidence>
<dbReference type="InterPro" id="IPR011538">
    <property type="entry name" value="Nuo51_FMN-bd"/>
</dbReference>
<dbReference type="PIRSF" id="PIRSF036408">
    <property type="entry name" value="PduS_prd"/>
    <property type="match status" value="1"/>
</dbReference>
<dbReference type="Gene3D" id="1.10.1060.10">
    <property type="entry name" value="Alpha-helical ferredoxin"/>
    <property type="match status" value="1"/>
</dbReference>
<dbReference type="InterPro" id="IPR017900">
    <property type="entry name" value="4Fe4S_Fe_S_CS"/>
</dbReference>
<evidence type="ECO:0000256" key="1">
    <source>
        <dbReference type="ARBA" id="ARBA00022448"/>
    </source>
</evidence>
<dbReference type="InterPro" id="IPR037225">
    <property type="entry name" value="Nuo51_FMN-bd_sf"/>
</dbReference>
<name>A0A4R1R7C4_HYDET</name>
<evidence type="ECO:0000259" key="8">
    <source>
        <dbReference type="Pfam" id="PF01512"/>
    </source>
</evidence>
<keyword evidence="6" id="KW-0408">Iron</keyword>
<dbReference type="InterPro" id="IPR026902">
    <property type="entry name" value="RnfC_N"/>
</dbReference>
<dbReference type="GO" id="GO:0046872">
    <property type="term" value="F:metal ion binding"/>
    <property type="evidence" value="ECO:0007669"/>
    <property type="project" value="UniProtKB-KW"/>
</dbReference>
<gene>
    <name evidence="11" type="ORF">EDC14_103318</name>
</gene>
<keyword evidence="5" id="KW-0249">Electron transport</keyword>
<evidence type="ECO:0000256" key="7">
    <source>
        <dbReference type="ARBA" id="ARBA00023014"/>
    </source>
</evidence>
<dbReference type="SUPFAM" id="SSF142019">
    <property type="entry name" value="Nqo1 FMN-binding domain-like"/>
    <property type="match status" value="1"/>
</dbReference>
<keyword evidence="12" id="KW-1185">Reference proteome</keyword>
<protein>
    <submittedName>
        <fullName evidence="11">Na+-translocating ferredoxin:NAD+ oxidoreductase RnfC subunit</fullName>
    </submittedName>
</protein>
<dbReference type="GO" id="GO:0009055">
    <property type="term" value="F:electron transfer activity"/>
    <property type="evidence" value="ECO:0007669"/>
    <property type="project" value="InterPro"/>
</dbReference>
<dbReference type="RefSeq" id="WP_132016214.1">
    <property type="nucleotide sequence ID" value="NZ_SLUN01000033.1"/>
</dbReference>
<dbReference type="GO" id="GO:0016020">
    <property type="term" value="C:membrane"/>
    <property type="evidence" value="ECO:0007669"/>
    <property type="project" value="InterPro"/>
</dbReference>
<keyword evidence="7" id="KW-0411">Iron-sulfur</keyword>
<dbReference type="PANTHER" id="PTHR43034:SF2">
    <property type="entry name" value="ION-TRANSLOCATING OXIDOREDUCTASE COMPLEX SUBUNIT C"/>
    <property type="match status" value="1"/>
</dbReference>
<comment type="caution">
    <text evidence="11">The sequence shown here is derived from an EMBL/GenBank/DDBJ whole genome shotgun (WGS) entry which is preliminary data.</text>
</comment>
<evidence type="ECO:0000256" key="4">
    <source>
        <dbReference type="ARBA" id="ARBA00022737"/>
    </source>
</evidence>
<accession>A0A4R1R7C4</accession>
<dbReference type="GO" id="GO:0051539">
    <property type="term" value="F:4 iron, 4 sulfur cluster binding"/>
    <property type="evidence" value="ECO:0007669"/>
    <property type="project" value="UniProtKB-KW"/>
</dbReference>
<evidence type="ECO:0000256" key="3">
    <source>
        <dbReference type="ARBA" id="ARBA00022723"/>
    </source>
</evidence>
<evidence type="ECO:0000313" key="11">
    <source>
        <dbReference type="EMBL" id="TCL61513.1"/>
    </source>
</evidence>
<evidence type="ECO:0000259" key="10">
    <source>
        <dbReference type="Pfam" id="PF13375"/>
    </source>
</evidence>
<sequence length="438" mass="46422">MDLVETVRNSGVVGAGGAGFLTHVKLQAKPDTILINGAECEPLLRVDQELAAAHAERLAQGLAAALEATGAKQGIFALKNKYHQAETALNQAVKAYPNMRLCLLDDRYPAGDEQVLVYETTGRVVPPGGIPPAVGVTVLNVETLYNVALASQGQPVIIKYVTVTGAVAKPATVAVPLGTNFADLLELAGGPTTSRYGLIDGGPLMGKLAGIGDVVTKTTKGIIVLPEGHSCLTTRQVPLRAQIRRAAAVCCNCRMCTDLCPRYLLGHPLEPHRSLNAAAYGLVDSAAHYTQAYLCSECGVCDTFACPMGLSPRQLHQEMKRQLAAAGVANPFRDRPAAPRREREWRRIPSARLLARLNLSAYNVPAPLREEEFQPAMVTIPLKQGAGVAAQPTVQAGAYVNRGQVIAEPPPGKLGSIHHASIDGQVVQIDQAITIKAV</sequence>
<dbReference type="EMBL" id="SLUN01000033">
    <property type="protein sequence ID" value="TCL61513.1"/>
    <property type="molecule type" value="Genomic_DNA"/>
</dbReference>
<keyword evidence="1" id="KW-0813">Transport</keyword>
<dbReference type="InterPro" id="IPR017054">
    <property type="entry name" value="PduS"/>
</dbReference>
<proteinExistence type="predicted"/>
<dbReference type="InterPro" id="IPR019554">
    <property type="entry name" value="Soluble_ligand-bd"/>
</dbReference>
<dbReference type="SUPFAM" id="SSF46548">
    <property type="entry name" value="alpha-helical ferredoxin"/>
    <property type="match status" value="1"/>
</dbReference>
<dbReference type="InterPro" id="IPR009051">
    <property type="entry name" value="Helical_ferredxn"/>
</dbReference>
<dbReference type="Pfam" id="PF10531">
    <property type="entry name" value="SLBB"/>
    <property type="match status" value="1"/>
</dbReference>
<evidence type="ECO:0000313" key="12">
    <source>
        <dbReference type="Proteomes" id="UP000295008"/>
    </source>
</evidence>
<evidence type="ECO:0000256" key="6">
    <source>
        <dbReference type="ARBA" id="ARBA00023004"/>
    </source>
</evidence>
<keyword evidence="4" id="KW-0677">Repeat</keyword>
<dbReference type="Pfam" id="PF01512">
    <property type="entry name" value="Complex1_51K"/>
    <property type="match status" value="1"/>
</dbReference>
<feature type="domain" description="RnfC Barrel sandwich hybrid" evidence="10">
    <location>
        <begin position="374"/>
        <end position="433"/>
    </location>
</feature>
<dbReference type="Proteomes" id="UP000295008">
    <property type="component" value="Unassembled WGS sequence"/>
</dbReference>
<feature type="domain" description="Soluble ligand binding" evidence="9">
    <location>
        <begin position="160"/>
        <end position="206"/>
    </location>
</feature>
<dbReference type="OrthoDB" id="9767754at2"/>
<reference evidence="11 12" key="1">
    <citation type="submission" date="2019-03" db="EMBL/GenBank/DDBJ databases">
        <title>Genomic Encyclopedia of Type Strains, Phase IV (KMG-IV): sequencing the most valuable type-strain genomes for metagenomic binning, comparative biology and taxonomic classification.</title>
        <authorList>
            <person name="Goeker M."/>
        </authorList>
    </citation>
    <scope>NUCLEOTIDE SEQUENCE [LARGE SCALE GENOMIC DNA]</scope>
    <source>
        <strain evidence="11 12">LX-B</strain>
    </source>
</reference>
<dbReference type="Pfam" id="PF13375">
    <property type="entry name" value="RnfC_N"/>
    <property type="match status" value="1"/>
</dbReference>
<dbReference type="Gene3D" id="3.10.20.600">
    <property type="match status" value="1"/>
</dbReference>
<evidence type="ECO:0000259" key="9">
    <source>
        <dbReference type="Pfam" id="PF10531"/>
    </source>
</evidence>
<dbReference type="InterPro" id="IPR010208">
    <property type="entry name" value="Ion_transpt_RnfC/RsxC"/>
</dbReference>
<feature type="domain" description="NADH-ubiquinone oxidoreductase 51kDa subunit FMN-binding" evidence="8">
    <location>
        <begin position="7"/>
        <end position="148"/>
    </location>
</feature>
<dbReference type="AlphaFoldDB" id="A0A4R1R7C4"/>
<dbReference type="PROSITE" id="PS00198">
    <property type="entry name" value="4FE4S_FER_1"/>
    <property type="match status" value="1"/>
</dbReference>
<organism evidence="11 12">
    <name type="scientific">Hydrogenispora ethanolica</name>
    <dbReference type="NCBI Taxonomy" id="1082276"/>
    <lineage>
        <taxon>Bacteria</taxon>
        <taxon>Bacillati</taxon>
        <taxon>Bacillota</taxon>
        <taxon>Hydrogenispora</taxon>
    </lineage>
</organism>
<dbReference type="PANTHER" id="PTHR43034">
    <property type="entry name" value="ION-TRANSLOCATING OXIDOREDUCTASE COMPLEX SUBUNIT C"/>
    <property type="match status" value="1"/>
</dbReference>
<keyword evidence="2" id="KW-0004">4Fe-4S</keyword>
<evidence type="ECO:0000256" key="5">
    <source>
        <dbReference type="ARBA" id="ARBA00022982"/>
    </source>
</evidence>
<dbReference type="SUPFAM" id="SSF142984">
    <property type="entry name" value="Nqo1 middle domain-like"/>
    <property type="match status" value="1"/>
</dbReference>
<dbReference type="Pfam" id="PF13534">
    <property type="entry name" value="Fer4_17"/>
    <property type="match status" value="1"/>
</dbReference>
<dbReference type="Gene3D" id="3.40.50.11540">
    <property type="entry name" value="NADH-ubiquinone oxidoreductase 51kDa subunit"/>
    <property type="match status" value="1"/>
</dbReference>
<keyword evidence="3" id="KW-0479">Metal-binding</keyword>